<dbReference type="InterPro" id="IPR036291">
    <property type="entry name" value="NAD(P)-bd_dom_sf"/>
</dbReference>
<comment type="similarity">
    <text evidence="1 3">Belongs to the short-chain dehydrogenases/reductases (SDR) family.</text>
</comment>
<dbReference type="InterPro" id="IPR057326">
    <property type="entry name" value="KR_dom"/>
</dbReference>
<dbReference type="SMART" id="SM00822">
    <property type="entry name" value="PKS_KR"/>
    <property type="match status" value="1"/>
</dbReference>
<evidence type="ECO:0000256" key="2">
    <source>
        <dbReference type="ARBA" id="ARBA00023002"/>
    </source>
</evidence>
<evidence type="ECO:0000256" key="3">
    <source>
        <dbReference type="RuleBase" id="RU000363"/>
    </source>
</evidence>
<dbReference type="RefSeq" id="WP_135119014.1">
    <property type="nucleotide sequence ID" value="NZ_SPQZ01000001.1"/>
</dbReference>
<gene>
    <name evidence="5" type="ORF">E4M00_03070</name>
</gene>
<dbReference type="PRINTS" id="PR00081">
    <property type="entry name" value="GDHRDH"/>
</dbReference>
<dbReference type="Pfam" id="PF00106">
    <property type="entry name" value="adh_short"/>
    <property type="match status" value="1"/>
</dbReference>
<feature type="domain" description="Ketoreductase" evidence="4">
    <location>
        <begin position="5"/>
        <end position="174"/>
    </location>
</feature>
<dbReference type="Proteomes" id="UP000298127">
    <property type="component" value="Unassembled WGS sequence"/>
</dbReference>
<proteinExistence type="inferred from homology"/>
<dbReference type="PRINTS" id="PR00080">
    <property type="entry name" value="SDRFAMILY"/>
</dbReference>
<evidence type="ECO:0000256" key="1">
    <source>
        <dbReference type="ARBA" id="ARBA00006484"/>
    </source>
</evidence>
<dbReference type="AlphaFoldDB" id="A0A4Y9R8R8"/>
<dbReference type="InterPro" id="IPR002347">
    <property type="entry name" value="SDR_fam"/>
</dbReference>
<dbReference type="Gene3D" id="3.40.50.720">
    <property type="entry name" value="NAD(P)-binding Rossmann-like Domain"/>
    <property type="match status" value="1"/>
</dbReference>
<name>A0A4Y9R8R8_9MICO</name>
<evidence type="ECO:0000313" key="5">
    <source>
        <dbReference type="EMBL" id="TFW00183.1"/>
    </source>
</evidence>
<dbReference type="EMBL" id="SPQZ01000001">
    <property type="protein sequence ID" value="TFW00183.1"/>
    <property type="molecule type" value="Genomic_DNA"/>
</dbReference>
<evidence type="ECO:0000259" key="4">
    <source>
        <dbReference type="SMART" id="SM00822"/>
    </source>
</evidence>
<comment type="caution">
    <text evidence="5">The sequence shown here is derived from an EMBL/GenBank/DDBJ whole genome shotgun (WGS) entry which is preliminary data.</text>
</comment>
<sequence length="284" mass="31348">MSTTPTWLITGASSGLGHDLASHVLNEGHEVVLAARNEQSMQQLAAQYPESALVVGVDVTNPEQRKSLISRAEQRFGKIDFLVNNAGIDYLGAIEEQREEDYRQVFEVNFFAAVELLRLALPGMRARRSGMIVNMSSMDGIASLPGNAFYSASKFALEGLTESLWQEIEPVGLKAVLVEPGSFLTGIDARTHFSGELIPDYDDSSGNFFRAMQNVEMLRDVIFPGDPKRAAEVLFEQLTSHPTMHRIILGSDAMRRIQTKMDDLQADFDASRLFAAKTDFAKAS</sequence>
<dbReference type="PANTHER" id="PTHR43976:SF16">
    <property type="entry name" value="SHORT-CHAIN DEHYDROGENASE_REDUCTASE FAMILY PROTEIN"/>
    <property type="match status" value="1"/>
</dbReference>
<evidence type="ECO:0000313" key="6">
    <source>
        <dbReference type="Proteomes" id="UP000298127"/>
    </source>
</evidence>
<dbReference type="InterPro" id="IPR051911">
    <property type="entry name" value="SDR_oxidoreductase"/>
</dbReference>
<keyword evidence="2" id="KW-0560">Oxidoreductase</keyword>
<dbReference type="PANTHER" id="PTHR43976">
    <property type="entry name" value="SHORT CHAIN DEHYDROGENASE"/>
    <property type="match status" value="1"/>
</dbReference>
<dbReference type="CDD" id="cd05374">
    <property type="entry name" value="17beta-HSD-like_SDR_c"/>
    <property type="match status" value="1"/>
</dbReference>
<accession>A0A4Y9R8R8</accession>
<reference evidence="5 6" key="1">
    <citation type="journal article" date="2018" name="J. Microbiol.">
        <title>Leifsonia flava sp. nov., a novel actinobacterium isolated from the rhizosphere of Aquilegia viridiflora.</title>
        <authorList>
            <person name="Cai Y."/>
            <person name="Tao W.Z."/>
            <person name="Ma Y.J."/>
            <person name="Cheng J."/>
            <person name="Zhang M.Y."/>
            <person name="Zhang Y.X."/>
        </authorList>
    </citation>
    <scope>NUCLEOTIDE SEQUENCE [LARGE SCALE GENOMIC DNA]</scope>
    <source>
        <strain evidence="5 6">SYP-B2174</strain>
    </source>
</reference>
<protein>
    <submittedName>
        <fullName evidence="5">SDR family NAD(P)-dependent oxidoreductase</fullName>
    </submittedName>
</protein>
<organism evidence="5 6">
    <name type="scientific">Orlajensenia leifsoniae</name>
    <dbReference type="NCBI Taxonomy" id="2561933"/>
    <lineage>
        <taxon>Bacteria</taxon>
        <taxon>Bacillati</taxon>
        <taxon>Actinomycetota</taxon>
        <taxon>Actinomycetes</taxon>
        <taxon>Micrococcales</taxon>
        <taxon>Microbacteriaceae</taxon>
        <taxon>Orlajensenia</taxon>
    </lineage>
</organism>
<dbReference type="SUPFAM" id="SSF51735">
    <property type="entry name" value="NAD(P)-binding Rossmann-fold domains"/>
    <property type="match status" value="1"/>
</dbReference>
<keyword evidence="6" id="KW-1185">Reference proteome</keyword>
<dbReference type="GO" id="GO:0016491">
    <property type="term" value="F:oxidoreductase activity"/>
    <property type="evidence" value="ECO:0007669"/>
    <property type="project" value="UniProtKB-KW"/>
</dbReference>